<sequence>MARFRVMSYDLNHQRSRSGELCAQLCGQMIRQQGVDLVLLQRVGSPQGETSLQRLAERVGLAAYGSDSEGSCAYLSRYPLHNLQTTPLGHDDVCVRADFDTASERVHLLNLTLNWHPSKRLKQVARLLGEELLGGRSFPCATIIGGDFGLPLWGCGQVAFNPQIVRAKHPLWRANYPAKFPLWGRERIYFQGPVTAISGRIITSKEAKSTLIQLPLVVDVETCDTRKALRITEQVRLNAKHPKPVCG</sequence>
<evidence type="ECO:0000313" key="1">
    <source>
        <dbReference type="EMBL" id="MBD1400761.1"/>
    </source>
</evidence>
<evidence type="ECO:0000313" key="2">
    <source>
        <dbReference type="Proteomes" id="UP000632828"/>
    </source>
</evidence>
<organism evidence="1 2">
    <name type="scientific">Pelovirga terrestris</name>
    <dbReference type="NCBI Taxonomy" id="2771352"/>
    <lineage>
        <taxon>Bacteria</taxon>
        <taxon>Pseudomonadati</taxon>
        <taxon>Thermodesulfobacteriota</taxon>
        <taxon>Desulfuromonadia</taxon>
        <taxon>Geobacterales</taxon>
        <taxon>Geobacteraceae</taxon>
        <taxon>Pelovirga</taxon>
    </lineage>
</organism>
<keyword evidence="1" id="KW-0378">Hydrolase</keyword>
<keyword evidence="1" id="KW-0255">Endonuclease</keyword>
<dbReference type="EMBL" id="JACWUN010000009">
    <property type="protein sequence ID" value="MBD1400761.1"/>
    <property type="molecule type" value="Genomic_DNA"/>
</dbReference>
<protein>
    <submittedName>
        <fullName evidence="1">Endonuclease/exonuclease/phosphatase family protein</fullName>
    </submittedName>
</protein>
<dbReference type="AlphaFoldDB" id="A0A8J6QXJ0"/>
<dbReference type="GO" id="GO:0004519">
    <property type="term" value="F:endonuclease activity"/>
    <property type="evidence" value="ECO:0007669"/>
    <property type="project" value="UniProtKB-KW"/>
</dbReference>
<name>A0A8J6QXJ0_9BACT</name>
<keyword evidence="1" id="KW-0540">Nuclease</keyword>
<comment type="caution">
    <text evidence="1">The sequence shown here is derived from an EMBL/GenBank/DDBJ whole genome shotgun (WGS) entry which is preliminary data.</text>
</comment>
<dbReference type="Gene3D" id="3.60.10.10">
    <property type="entry name" value="Endonuclease/exonuclease/phosphatase"/>
    <property type="match status" value="1"/>
</dbReference>
<proteinExistence type="predicted"/>
<reference evidence="1" key="1">
    <citation type="submission" date="2020-09" db="EMBL/GenBank/DDBJ databases">
        <title>Pelobacter alkaliphilus sp. nov., a novel anaerobic arsenate-reducing bacterium from terrestrial mud volcano.</title>
        <authorList>
            <person name="Khomyakova M.A."/>
            <person name="Merkel A.Y."/>
            <person name="Slobodkin A.I."/>
        </authorList>
    </citation>
    <scope>NUCLEOTIDE SEQUENCE</scope>
    <source>
        <strain evidence="1">M08fum</strain>
    </source>
</reference>
<dbReference type="InterPro" id="IPR036691">
    <property type="entry name" value="Endo/exonu/phosph_ase_sf"/>
</dbReference>
<dbReference type="RefSeq" id="WP_191155654.1">
    <property type="nucleotide sequence ID" value="NZ_JACWUN010000009.1"/>
</dbReference>
<gene>
    <name evidence="1" type="ORF">ICT70_08775</name>
</gene>
<keyword evidence="2" id="KW-1185">Reference proteome</keyword>
<accession>A0A8J6QXJ0</accession>
<dbReference type="Proteomes" id="UP000632828">
    <property type="component" value="Unassembled WGS sequence"/>
</dbReference>
<dbReference type="SUPFAM" id="SSF56219">
    <property type="entry name" value="DNase I-like"/>
    <property type="match status" value="1"/>
</dbReference>